<name>A0A377GKF7_9GAMM</name>
<proteinExistence type="predicted"/>
<gene>
    <name evidence="2" type="ORF">NCTC11401_01923</name>
    <name evidence="1" type="ORF">SAMN05421777_12244</name>
</gene>
<evidence type="ECO:0000313" key="4">
    <source>
        <dbReference type="Proteomes" id="UP000254374"/>
    </source>
</evidence>
<dbReference type="EMBL" id="FTNL01000022">
    <property type="protein sequence ID" value="SIR74773.1"/>
    <property type="molecule type" value="Genomic_DNA"/>
</dbReference>
<dbReference type="Proteomes" id="UP000186808">
    <property type="component" value="Unassembled WGS sequence"/>
</dbReference>
<protein>
    <submittedName>
        <fullName evidence="2">Uncharacterized protein</fullName>
    </submittedName>
</protein>
<organism evidence="2 4">
    <name type="scientific">Fluoribacter gormanii</name>
    <dbReference type="NCBI Taxonomy" id="464"/>
    <lineage>
        <taxon>Bacteria</taxon>
        <taxon>Pseudomonadati</taxon>
        <taxon>Pseudomonadota</taxon>
        <taxon>Gammaproteobacteria</taxon>
        <taxon>Legionellales</taxon>
        <taxon>Legionellaceae</taxon>
        <taxon>Fluoribacter</taxon>
    </lineage>
</organism>
<dbReference type="EMBL" id="UGGV01000001">
    <property type="protein sequence ID" value="STO25094.1"/>
    <property type="molecule type" value="Genomic_DNA"/>
</dbReference>
<evidence type="ECO:0000313" key="3">
    <source>
        <dbReference type="Proteomes" id="UP000186808"/>
    </source>
</evidence>
<evidence type="ECO:0000313" key="2">
    <source>
        <dbReference type="EMBL" id="STO25094.1"/>
    </source>
</evidence>
<reference evidence="2 4" key="2">
    <citation type="submission" date="2018-06" db="EMBL/GenBank/DDBJ databases">
        <authorList>
            <consortium name="Pathogen Informatics"/>
            <person name="Doyle S."/>
        </authorList>
    </citation>
    <scope>NUCLEOTIDE SEQUENCE [LARGE SCALE GENOMIC DNA]</scope>
    <source>
        <strain evidence="2 4">NCTC11401</strain>
    </source>
</reference>
<reference evidence="1 3" key="1">
    <citation type="submission" date="2017-01" db="EMBL/GenBank/DDBJ databases">
        <authorList>
            <person name="Varghese N."/>
            <person name="Submissions S."/>
        </authorList>
    </citation>
    <scope>NUCLEOTIDE SEQUENCE [LARGE SCALE GENOMIC DNA]</scope>
    <source>
        <strain evidence="1 3">ATCC 33342</strain>
    </source>
</reference>
<evidence type="ECO:0000313" key="1">
    <source>
        <dbReference type="EMBL" id="SIR74773.1"/>
    </source>
</evidence>
<accession>A0A377GKF7</accession>
<keyword evidence="3" id="KW-1185">Reference proteome</keyword>
<dbReference type="AlphaFoldDB" id="A0A377GKF7"/>
<dbReference type="Proteomes" id="UP000254374">
    <property type="component" value="Unassembled WGS sequence"/>
</dbReference>
<sequence length="39" mass="4631">MKQETTKKDRVKFHSYEDQRPIDSSVKGIFISLVTARYQ</sequence>